<dbReference type="Pfam" id="PF00076">
    <property type="entry name" value="RRM_1"/>
    <property type="match status" value="4"/>
</dbReference>
<protein>
    <recommendedName>
        <fullName evidence="7">Polyadenylate-binding protein</fullName>
        <shortName evidence="7">PABP</shortName>
    </recommendedName>
</protein>
<dbReference type="InterPro" id="IPR036053">
    <property type="entry name" value="PABP-dom"/>
</dbReference>
<dbReference type="InterPro" id="IPR000504">
    <property type="entry name" value="RRM_dom"/>
</dbReference>
<feature type="domain" description="RRM" evidence="9">
    <location>
        <begin position="2"/>
        <end position="80"/>
    </location>
</feature>
<comment type="subcellular location">
    <subcellularLocation>
        <location evidence="1 7">Cytoplasm</location>
    </subcellularLocation>
</comment>
<dbReference type="GO" id="GO:0005737">
    <property type="term" value="C:cytoplasm"/>
    <property type="evidence" value="ECO:0007669"/>
    <property type="project" value="UniProtKB-SubCell"/>
</dbReference>
<dbReference type="PROSITE" id="PS51309">
    <property type="entry name" value="PABC"/>
    <property type="match status" value="1"/>
</dbReference>
<dbReference type="InterPro" id="IPR006515">
    <property type="entry name" value="PABP_1234"/>
</dbReference>
<accession>A0A1I7T258</accession>
<evidence type="ECO:0000256" key="6">
    <source>
        <dbReference type="PROSITE-ProRule" id="PRU00176"/>
    </source>
</evidence>
<dbReference type="PANTHER" id="PTHR24012">
    <property type="entry name" value="RNA BINDING PROTEIN"/>
    <property type="match status" value="1"/>
</dbReference>
<dbReference type="FunFam" id="3.30.70.330:FF:000649">
    <property type="entry name" value="Polyadenylate-binding protein"/>
    <property type="match status" value="1"/>
</dbReference>
<keyword evidence="5 6" id="KW-0694">RNA-binding</keyword>
<proteinExistence type="inferred from homology"/>
<dbReference type="InterPro" id="IPR035979">
    <property type="entry name" value="RBD_domain_sf"/>
</dbReference>
<dbReference type="NCBIfam" id="TIGR01628">
    <property type="entry name" value="PABP-1234"/>
    <property type="match status" value="1"/>
</dbReference>
<dbReference type="CDD" id="cd12381">
    <property type="entry name" value="RRM4_I_PABPs"/>
    <property type="match status" value="1"/>
</dbReference>
<dbReference type="PROSITE" id="PS50102">
    <property type="entry name" value="RRM"/>
    <property type="match status" value="4"/>
</dbReference>
<reference evidence="12" key="1">
    <citation type="submission" date="2016-11" db="UniProtKB">
        <authorList>
            <consortium name="WormBaseParasite"/>
        </authorList>
    </citation>
    <scope>IDENTIFICATION</scope>
</reference>
<dbReference type="InterPro" id="IPR003954">
    <property type="entry name" value="RRM_euk-type"/>
</dbReference>
<sequence>MASLYVGDLHPDVNESILFEKFSAAGPVLSIRVCRDNATRLSLGYAYVNFQQPADAERAMDTMNFEALHGKPMRIMWSQRDPAMRRSGAGNIFIKNLDKVIDNKSIYDTFSLFGNILSCKVAIDEEGASKGYGFVHFETEEAAQSAIQKVNGMLLAGKKVFVGKFQPRAQRNRELGETAKKYTNVYVKNFGDHYNKETLEKLFAKYGTITSCEVMTSDGKSRGFGFVAFAQPEEAEAAVQALNESVVEGSDQKLHVCRAQKKSERHAELKKKHEQHKVERMQKYQGVNLYVKNLDESVDDEALKKQFESFGNITSAKVMTDENGRSKGFGFVCFEKPEEATTAVTEMNSKMVCSKPLYVALAQRKEDRRAQLASQYMQRLASMRMHTNVPGAGMYNPAQTGPGYYVSNPMQQQRNFGGPQLVRPGRWGQQNQYPVQNQYMMAQGPGVYQNRMGRPQNQQGGPRGPPQQYSQVAQGGIRVQGAPRAQNVGVPQQNVQRPPPQQQQQQRPAPTGPKAPPQPYQQYQQPRPQGIVIGGQEPLTSAMLAAAAPQEQKQLLGERIYALIEKLYPGHKEAGKITGMMLEIDNSELIMMLQDSDLFRSKVDEAASVLASAQKP</sequence>
<feature type="domain" description="RRM" evidence="9">
    <location>
        <begin position="90"/>
        <end position="167"/>
    </location>
</feature>
<dbReference type="Proteomes" id="UP000095282">
    <property type="component" value="Unplaced"/>
</dbReference>
<dbReference type="FunFam" id="3.30.70.330:FF:000234">
    <property type="entry name" value="Polyadenylate-binding protein 5"/>
    <property type="match status" value="1"/>
</dbReference>
<keyword evidence="4" id="KW-0677">Repeat</keyword>
<evidence type="ECO:0000256" key="7">
    <source>
        <dbReference type="RuleBase" id="RU362004"/>
    </source>
</evidence>
<feature type="compositionally biased region" description="Low complexity" evidence="8">
    <location>
        <begin position="449"/>
        <end position="460"/>
    </location>
</feature>
<dbReference type="InterPro" id="IPR002004">
    <property type="entry name" value="PABP_HYD_C"/>
</dbReference>
<dbReference type="InterPro" id="IPR012677">
    <property type="entry name" value="Nucleotide-bd_a/b_plait_sf"/>
</dbReference>
<feature type="compositionally biased region" description="Pro residues" evidence="8">
    <location>
        <begin position="510"/>
        <end position="519"/>
    </location>
</feature>
<dbReference type="SUPFAM" id="SSF54928">
    <property type="entry name" value="RNA-binding domain, RBD"/>
    <property type="match status" value="2"/>
</dbReference>
<dbReference type="Gene3D" id="1.10.1900.10">
    <property type="entry name" value="c-terminal domain of poly(a) binding protein"/>
    <property type="match status" value="1"/>
</dbReference>
<dbReference type="FunFam" id="3.30.70.330:FF:000091">
    <property type="entry name" value="Polyadenylate-binding protein"/>
    <property type="match status" value="1"/>
</dbReference>
<feature type="domain" description="PABC" evidence="10">
    <location>
        <begin position="536"/>
        <end position="615"/>
    </location>
</feature>
<evidence type="ECO:0000256" key="2">
    <source>
        <dbReference type="ARBA" id="ARBA00008557"/>
    </source>
</evidence>
<comment type="function">
    <text evidence="7">Binds the poly(A) tail of mRNA.</text>
</comment>
<feature type="region of interest" description="Disordered" evidence="8">
    <location>
        <begin position="490"/>
        <end position="525"/>
    </location>
</feature>
<dbReference type="SMART" id="SM00360">
    <property type="entry name" value="RRM"/>
    <property type="match status" value="4"/>
</dbReference>
<evidence type="ECO:0000256" key="4">
    <source>
        <dbReference type="ARBA" id="ARBA00022737"/>
    </source>
</evidence>
<dbReference type="InterPro" id="IPR034364">
    <property type="entry name" value="PABP_RRM1"/>
</dbReference>
<dbReference type="SMART" id="SM00361">
    <property type="entry name" value="RRM_1"/>
    <property type="match status" value="3"/>
</dbReference>
<evidence type="ECO:0000259" key="9">
    <source>
        <dbReference type="PROSITE" id="PS50102"/>
    </source>
</evidence>
<comment type="similarity">
    <text evidence="2 7">Belongs to the polyadenylate-binding protein type-1 family.</text>
</comment>
<keyword evidence="11" id="KW-1185">Reference proteome</keyword>
<name>A0A1I7T258_9PELO</name>
<feature type="region of interest" description="Disordered" evidence="8">
    <location>
        <begin position="446"/>
        <end position="473"/>
    </location>
</feature>
<evidence type="ECO:0000256" key="1">
    <source>
        <dbReference type="ARBA" id="ARBA00004496"/>
    </source>
</evidence>
<dbReference type="Pfam" id="PF00658">
    <property type="entry name" value="MLLE"/>
    <property type="match status" value="1"/>
</dbReference>
<dbReference type="CDD" id="cd12379">
    <property type="entry name" value="RRM2_I_PABPs"/>
    <property type="match status" value="1"/>
</dbReference>
<dbReference type="FunFam" id="3.30.70.330:FF:000003">
    <property type="entry name" value="Polyadenylate-binding protein"/>
    <property type="match status" value="1"/>
</dbReference>
<evidence type="ECO:0000313" key="11">
    <source>
        <dbReference type="Proteomes" id="UP000095282"/>
    </source>
</evidence>
<evidence type="ECO:0000256" key="8">
    <source>
        <dbReference type="SAM" id="MobiDB-lite"/>
    </source>
</evidence>
<dbReference type="FunFam" id="1.10.1900.10:FF:000009">
    <property type="entry name" value="Polyadenylate-binding protein"/>
    <property type="match status" value="1"/>
</dbReference>
<dbReference type="SUPFAM" id="SSF63570">
    <property type="entry name" value="PABC (PABP) domain"/>
    <property type="match status" value="1"/>
</dbReference>
<keyword evidence="3 7" id="KW-0963">Cytoplasm</keyword>
<dbReference type="WBParaSite" id="Csp11.Scaffold475.g1698.t1">
    <property type="protein sequence ID" value="Csp11.Scaffold475.g1698.t1"/>
    <property type="gene ID" value="Csp11.Scaffold475.g1698"/>
</dbReference>
<organism evidence="11 12">
    <name type="scientific">Caenorhabditis tropicalis</name>
    <dbReference type="NCBI Taxonomy" id="1561998"/>
    <lineage>
        <taxon>Eukaryota</taxon>
        <taxon>Metazoa</taxon>
        <taxon>Ecdysozoa</taxon>
        <taxon>Nematoda</taxon>
        <taxon>Chromadorea</taxon>
        <taxon>Rhabditida</taxon>
        <taxon>Rhabditina</taxon>
        <taxon>Rhabditomorpha</taxon>
        <taxon>Rhabditoidea</taxon>
        <taxon>Rhabditidae</taxon>
        <taxon>Peloderinae</taxon>
        <taxon>Caenorhabditis</taxon>
    </lineage>
</organism>
<feature type="compositionally biased region" description="Low complexity" evidence="8">
    <location>
        <begin position="490"/>
        <end position="509"/>
    </location>
</feature>
<dbReference type="STRING" id="1561998.A0A1I7T258"/>
<feature type="domain" description="RRM" evidence="9">
    <location>
        <begin position="183"/>
        <end position="261"/>
    </location>
</feature>
<evidence type="ECO:0000256" key="5">
    <source>
        <dbReference type="ARBA" id="ARBA00022884"/>
    </source>
</evidence>
<evidence type="ECO:0000313" key="12">
    <source>
        <dbReference type="WBParaSite" id="Csp11.Scaffold475.g1698.t1"/>
    </source>
</evidence>
<feature type="domain" description="RRM" evidence="9">
    <location>
        <begin position="287"/>
        <end position="364"/>
    </location>
</feature>
<dbReference type="eggNOG" id="KOG0123">
    <property type="taxonomic scope" value="Eukaryota"/>
</dbReference>
<evidence type="ECO:0000259" key="10">
    <source>
        <dbReference type="PROSITE" id="PS51309"/>
    </source>
</evidence>
<dbReference type="CDD" id="cd12378">
    <property type="entry name" value="RRM1_I_PABPs"/>
    <property type="match status" value="1"/>
</dbReference>
<dbReference type="SMART" id="SM00517">
    <property type="entry name" value="PolyA"/>
    <property type="match status" value="1"/>
</dbReference>
<dbReference type="InterPro" id="IPR045305">
    <property type="entry name" value="RRM2_I_PABPs"/>
</dbReference>
<evidence type="ECO:0000256" key="3">
    <source>
        <dbReference type="ARBA" id="ARBA00022490"/>
    </source>
</evidence>
<dbReference type="Gene3D" id="3.30.70.330">
    <property type="match status" value="4"/>
</dbReference>
<dbReference type="GO" id="GO:0003723">
    <property type="term" value="F:RNA binding"/>
    <property type="evidence" value="ECO:0007669"/>
    <property type="project" value="UniProtKB-UniRule"/>
</dbReference>
<dbReference type="AlphaFoldDB" id="A0A1I7T258"/>